<gene>
    <name evidence="6" type="ORF">DCAR_012806</name>
    <name evidence="7" type="ORF">DCAR_0418312</name>
</gene>
<dbReference type="Proteomes" id="UP000077755">
    <property type="component" value="Chromosome 4"/>
</dbReference>
<dbReference type="GO" id="GO:0003729">
    <property type="term" value="F:mRNA binding"/>
    <property type="evidence" value="ECO:0007669"/>
    <property type="project" value="TreeGrafter"/>
</dbReference>
<dbReference type="KEGG" id="dcr:108218025"/>
<keyword evidence="2" id="KW-0810">Translation regulation</keyword>
<dbReference type="GO" id="GO:0005737">
    <property type="term" value="C:cytoplasm"/>
    <property type="evidence" value="ECO:0007669"/>
    <property type="project" value="TreeGrafter"/>
</dbReference>
<evidence type="ECO:0000313" key="6">
    <source>
        <dbReference type="EMBL" id="KZM99832.1"/>
    </source>
</evidence>
<sequence length="491" mass="53820">MEFFKDDFVSDHNIYGPTVRSSYIQNPLYFHHQTLESAFSSLSLAPENSPVTPFGPVSGEALLSQRRQVSSSGFNDGLSLQSLRFQEGQMGSGVGPRNLILGPQGFGVSTPPVIAPAPAPSLFGNRSLGCGPQQFDFDFLISKKQCVPHCVDFSGTVGVPQVRSSLSLSDIWGNIISLAKDQQFSKILQKKFLDPSPREIDMILSEIAESIDDLMKNQFGNNFVKKLIGSCNEDQRTMIILSVTKSVFHFISVCCNPHGTRGIQTLMEHVSSPHQVSLLVAAISPSAAILARDTNGHHVIQHCLTHFSNEYNLYIINNIASNCFEVATSKTGCCVMQLCVEKSLGVHRQVLVSEIIATAVHLAEHPFGNYVLQHLLGLKEPDITGSIVRQLQGSFLSISCNKYGSNVVEKCLIESGGEQCTRIIMELVRSPNASMMLLDPFGNFVFQSALSVTKGYARIALLQLVRANAVVMKSNLYGKKILAWLEKRKLA</sequence>
<feature type="repeat" description="Pumilio" evidence="4">
    <location>
        <begin position="354"/>
        <end position="389"/>
    </location>
</feature>
<dbReference type="AlphaFoldDB" id="A0A162AE57"/>
<reference evidence="7" key="2">
    <citation type="submission" date="2022-03" db="EMBL/GenBank/DDBJ databases">
        <title>Draft title - Genomic analysis of global carrot germplasm unveils the trajectory of domestication and the origin of high carotenoid orange carrot.</title>
        <authorList>
            <person name="Iorizzo M."/>
            <person name="Ellison S."/>
            <person name="Senalik D."/>
            <person name="Macko-Podgorni A."/>
            <person name="Grzebelus D."/>
            <person name="Bostan H."/>
            <person name="Rolling W."/>
            <person name="Curaba J."/>
            <person name="Simon P."/>
        </authorList>
    </citation>
    <scope>NUCLEOTIDE SEQUENCE</scope>
    <source>
        <tissue evidence="7">Leaf</tissue>
    </source>
</reference>
<keyword evidence="8" id="KW-1185">Reference proteome</keyword>
<dbReference type="EMBL" id="LNRQ01000004">
    <property type="protein sequence ID" value="KZM99832.1"/>
    <property type="molecule type" value="Genomic_DNA"/>
</dbReference>
<reference evidence="6" key="1">
    <citation type="journal article" date="2016" name="Nat. Genet.">
        <title>A high-quality carrot genome assembly provides new insights into carotenoid accumulation and asterid genome evolution.</title>
        <authorList>
            <person name="Iorizzo M."/>
            <person name="Ellison S."/>
            <person name="Senalik D."/>
            <person name="Zeng P."/>
            <person name="Satapoomin P."/>
            <person name="Huang J."/>
            <person name="Bowman M."/>
            <person name="Iovene M."/>
            <person name="Sanseverino W."/>
            <person name="Cavagnaro P."/>
            <person name="Yildiz M."/>
            <person name="Macko-Podgorni A."/>
            <person name="Moranska E."/>
            <person name="Grzebelus E."/>
            <person name="Grzebelus D."/>
            <person name="Ashrafi H."/>
            <person name="Zheng Z."/>
            <person name="Cheng S."/>
            <person name="Spooner D."/>
            <person name="Van Deynze A."/>
            <person name="Simon P."/>
        </authorList>
    </citation>
    <scope>NUCLEOTIDE SEQUENCE [LARGE SCALE GENOMIC DNA]</scope>
    <source>
        <tissue evidence="6">Leaf</tissue>
    </source>
</reference>
<keyword evidence="1" id="KW-0677">Repeat</keyword>
<dbReference type="OMA" id="SKHMYGC"/>
<dbReference type="PROSITE" id="PS50303">
    <property type="entry name" value="PUM_HD"/>
    <property type="match status" value="1"/>
</dbReference>
<dbReference type="InterPro" id="IPR016024">
    <property type="entry name" value="ARM-type_fold"/>
</dbReference>
<feature type="repeat" description="Pumilio" evidence="4">
    <location>
        <begin position="282"/>
        <end position="317"/>
    </location>
</feature>
<dbReference type="EMBL" id="CP093346">
    <property type="protein sequence ID" value="WOG98966.1"/>
    <property type="molecule type" value="Genomic_DNA"/>
</dbReference>
<dbReference type="OrthoDB" id="668540at2759"/>
<feature type="repeat" description="Pumilio" evidence="4">
    <location>
        <begin position="206"/>
        <end position="242"/>
    </location>
</feature>
<proteinExistence type="predicted"/>
<dbReference type="PROSITE" id="PS50302">
    <property type="entry name" value="PUM"/>
    <property type="match status" value="4"/>
</dbReference>
<evidence type="ECO:0000259" key="5">
    <source>
        <dbReference type="PROSITE" id="PS50303"/>
    </source>
</evidence>
<feature type="domain" description="PUM-HD" evidence="5">
    <location>
        <begin position="148"/>
        <end position="489"/>
    </location>
</feature>
<evidence type="ECO:0000256" key="3">
    <source>
        <dbReference type="ARBA" id="ARBA00022884"/>
    </source>
</evidence>
<evidence type="ECO:0000256" key="2">
    <source>
        <dbReference type="ARBA" id="ARBA00022845"/>
    </source>
</evidence>
<evidence type="ECO:0000256" key="4">
    <source>
        <dbReference type="PROSITE-ProRule" id="PRU00317"/>
    </source>
</evidence>
<dbReference type="PANTHER" id="PTHR12537">
    <property type="entry name" value="RNA BINDING PROTEIN PUMILIO-RELATED"/>
    <property type="match status" value="1"/>
</dbReference>
<dbReference type="Gramene" id="KZM99832">
    <property type="protein sequence ID" value="KZM99832"/>
    <property type="gene ID" value="DCAR_012806"/>
</dbReference>
<evidence type="ECO:0000313" key="8">
    <source>
        <dbReference type="Proteomes" id="UP000077755"/>
    </source>
</evidence>
<evidence type="ECO:0000256" key="1">
    <source>
        <dbReference type="ARBA" id="ARBA00022737"/>
    </source>
</evidence>
<dbReference type="PANTHER" id="PTHR12537:SF63">
    <property type="entry name" value="PUMILIO HOMOLOG 15"/>
    <property type="match status" value="1"/>
</dbReference>
<protein>
    <recommendedName>
        <fullName evidence="5">PUM-HD domain-containing protein</fullName>
    </recommendedName>
</protein>
<dbReference type="GO" id="GO:0006417">
    <property type="term" value="P:regulation of translation"/>
    <property type="evidence" value="ECO:0007669"/>
    <property type="project" value="UniProtKB-KW"/>
</dbReference>
<feature type="repeat" description="Pumilio" evidence="4">
    <location>
        <begin position="390"/>
        <end position="426"/>
    </location>
</feature>
<organism evidence="6">
    <name type="scientific">Daucus carota subsp. sativus</name>
    <name type="common">Carrot</name>
    <dbReference type="NCBI Taxonomy" id="79200"/>
    <lineage>
        <taxon>Eukaryota</taxon>
        <taxon>Viridiplantae</taxon>
        <taxon>Streptophyta</taxon>
        <taxon>Embryophyta</taxon>
        <taxon>Tracheophyta</taxon>
        <taxon>Spermatophyta</taxon>
        <taxon>Magnoliopsida</taxon>
        <taxon>eudicotyledons</taxon>
        <taxon>Gunneridae</taxon>
        <taxon>Pentapetalae</taxon>
        <taxon>asterids</taxon>
        <taxon>campanulids</taxon>
        <taxon>Apiales</taxon>
        <taxon>Apiaceae</taxon>
        <taxon>Apioideae</taxon>
        <taxon>Scandiceae</taxon>
        <taxon>Daucinae</taxon>
        <taxon>Daucus</taxon>
        <taxon>Daucus sect. Daucus</taxon>
    </lineage>
</organism>
<name>A0A162AE57_DAUCS</name>
<keyword evidence="3" id="KW-0694">RNA-binding</keyword>
<dbReference type="SMART" id="SM00025">
    <property type="entry name" value="Pumilio"/>
    <property type="match status" value="8"/>
</dbReference>
<dbReference type="InterPro" id="IPR033133">
    <property type="entry name" value="PUM-HD"/>
</dbReference>
<evidence type="ECO:0000313" key="7">
    <source>
        <dbReference type="EMBL" id="WOG98966.1"/>
    </source>
</evidence>
<dbReference type="InterPro" id="IPR011989">
    <property type="entry name" value="ARM-like"/>
</dbReference>
<dbReference type="SUPFAM" id="SSF48371">
    <property type="entry name" value="ARM repeat"/>
    <property type="match status" value="1"/>
</dbReference>
<accession>A0A162AE57</accession>
<dbReference type="STRING" id="79200.A0A162AE57"/>
<dbReference type="InterPro" id="IPR001313">
    <property type="entry name" value="Pumilio_RNA-bd_rpt"/>
</dbReference>
<dbReference type="Gene3D" id="1.25.10.10">
    <property type="entry name" value="Leucine-rich Repeat Variant"/>
    <property type="match status" value="1"/>
</dbReference>
<dbReference type="Pfam" id="PF00806">
    <property type="entry name" value="PUF"/>
    <property type="match status" value="7"/>
</dbReference>